<protein>
    <submittedName>
        <fullName evidence="1">Uncharacterized protein</fullName>
    </submittedName>
</protein>
<accession>A0A5R8P6S5</accession>
<dbReference type="Proteomes" id="UP000308349">
    <property type="component" value="Unassembled WGS sequence"/>
</dbReference>
<organism evidence="1 2">
    <name type="scientific">Nocardia cyriacigeorgica</name>
    <dbReference type="NCBI Taxonomy" id="135487"/>
    <lineage>
        <taxon>Bacteria</taxon>
        <taxon>Bacillati</taxon>
        <taxon>Actinomycetota</taxon>
        <taxon>Actinomycetes</taxon>
        <taxon>Mycobacteriales</taxon>
        <taxon>Nocardiaceae</taxon>
        <taxon>Nocardia</taxon>
    </lineage>
</organism>
<dbReference type="InterPro" id="IPR012337">
    <property type="entry name" value="RNaseH-like_sf"/>
</dbReference>
<sequence length="234" mass="25668">MKTADTTPPLVFLDTETDGLHPSRKAWEIAMIRRDAAGEHAIGFFVDIDLSTADQSGLRVGRFYDRHPLGRQLSAAAGNDSATLTAWENAQWHDRGVLAGAQAAMRVARWTHRAHIVGCVPNFDTEVLAQLLRNNGLAPAWHYHLIDVEALAVGYLHGRGAEYDRAQEHFTGEPWEDPAGKADLLRAYTGMPWDSDGLSAALGVEPPTADERHTAMGDARWAMRMYDAITGGAR</sequence>
<dbReference type="AlphaFoldDB" id="A0A5R8P6S5"/>
<dbReference type="OrthoDB" id="4762736at2"/>
<reference evidence="1 2" key="1">
    <citation type="submission" date="2019-05" db="EMBL/GenBank/DDBJ databases">
        <title>Genomes sequences of two Nocardia cyriacigeorgica environmental isolates, type strains Nocardia asteroides ATCC 19247 and Nocardia cyriacigeorgica DSM 44484.</title>
        <authorList>
            <person name="Vautrin F."/>
            <person name="Bergeron E."/>
            <person name="Dubost A."/>
            <person name="Abrouk D."/>
            <person name="Rodriguez Nava V."/>
            <person name="Pujic P."/>
        </authorList>
    </citation>
    <scope>NUCLEOTIDE SEQUENCE [LARGE SCALE GENOMIC DNA]</scope>
    <source>
        <strain evidence="1 2">EML 1456</strain>
    </source>
</reference>
<name>A0A5R8P6S5_9NOCA</name>
<gene>
    <name evidence="1" type="ORF">FEK35_27210</name>
</gene>
<dbReference type="Gene3D" id="3.30.420.10">
    <property type="entry name" value="Ribonuclease H-like superfamily/Ribonuclease H"/>
    <property type="match status" value="1"/>
</dbReference>
<dbReference type="SUPFAM" id="SSF53098">
    <property type="entry name" value="Ribonuclease H-like"/>
    <property type="match status" value="1"/>
</dbReference>
<evidence type="ECO:0000313" key="1">
    <source>
        <dbReference type="EMBL" id="TLF96783.1"/>
    </source>
</evidence>
<dbReference type="InterPro" id="IPR036397">
    <property type="entry name" value="RNaseH_sf"/>
</dbReference>
<dbReference type="GO" id="GO:0003676">
    <property type="term" value="F:nucleic acid binding"/>
    <property type="evidence" value="ECO:0007669"/>
    <property type="project" value="InterPro"/>
</dbReference>
<comment type="caution">
    <text evidence="1">The sequence shown here is derived from an EMBL/GenBank/DDBJ whole genome shotgun (WGS) entry which is preliminary data.</text>
</comment>
<evidence type="ECO:0000313" key="2">
    <source>
        <dbReference type="Proteomes" id="UP000308349"/>
    </source>
</evidence>
<proteinExistence type="predicted"/>
<dbReference type="EMBL" id="VBUU01000040">
    <property type="protein sequence ID" value="TLF96783.1"/>
    <property type="molecule type" value="Genomic_DNA"/>
</dbReference>